<gene>
    <name evidence="2" type="ORF">CTAYLR_000900</name>
</gene>
<accession>A0AAD7XML6</accession>
<dbReference type="Proteomes" id="UP001230188">
    <property type="component" value="Unassembled WGS sequence"/>
</dbReference>
<dbReference type="Gene3D" id="3.40.30.10">
    <property type="entry name" value="Glutaredoxin"/>
    <property type="match status" value="1"/>
</dbReference>
<dbReference type="EMBL" id="JAQMWT010000330">
    <property type="protein sequence ID" value="KAJ8604504.1"/>
    <property type="molecule type" value="Genomic_DNA"/>
</dbReference>
<dbReference type="InterPro" id="IPR002500">
    <property type="entry name" value="PAPS_reduct_dom"/>
</dbReference>
<organism evidence="2 3">
    <name type="scientific">Chrysophaeum taylorii</name>
    <dbReference type="NCBI Taxonomy" id="2483200"/>
    <lineage>
        <taxon>Eukaryota</taxon>
        <taxon>Sar</taxon>
        <taxon>Stramenopiles</taxon>
        <taxon>Ochrophyta</taxon>
        <taxon>Pelagophyceae</taxon>
        <taxon>Pelagomonadales</taxon>
        <taxon>Pelagomonadaceae</taxon>
        <taxon>Chrysophaeum</taxon>
    </lineage>
</organism>
<dbReference type="InterPro" id="IPR013766">
    <property type="entry name" value="Thioredoxin_domain"/>
</dbReference>
<comment type="caution">
    <text evidence="2">The sequence shown here is derived from an EMBL/GenBank/DDBJ whole genome shotgun (WGS) entry which is preliminary data.</text>
</comment>
<dbReference type="GO" id="GO:0019379">
    <property type="term" value="P:sulfate assimilation, phosphoadenylyl sulfate reduction by phosphoadenylyl-sulfate reductase (thioredoxin)"/>
    <property type="evidence" value="ECO:0007669"/>
    <property type="project" value="TreeGrafter"/>
</dbReference>
<evidence type="ECO:0000313" key="3">
    <source>
        <dbReference type="Proteomes" id="UP001230188"/>
    </source>
</evidence>
<reference evidence="2" key="1">
    <citation type="submission" date="2023-01" db="EMBL/GenBank/DDBJ databases">
        <title>Metagenome sequencing of chrysophaentin producing Chrysophaeum taylorii.</title>
        <authorList>
            <person name="Davison J."/>
            <person name="Bewley C."/>
        </authorList>
    </citation>
    <scope>NUCLEOTIDE SEQUENCE</scope>
    <source>
        <strain evidence="2">NIES-1699</strain>
    </source>
</reference>
<dbReference type="Gene3D" id="3.40.50.620">
    <property type="entry name" value="HUPs"/>
    <property type="match status" value="1"/>
</dbReference>
<protein>
    <recommendedName>
        <fullName evidence="1">Thioredoxin domain-containing protein</fullName>
    </recommendedName>
</protein>
<dbReference type="PROSITE" id="PS51352">
    <property type="entry name" value="THIOREDOXIN_2"/>
    <property type="match status" value="1"/>
</dbReference>
<dbReference type="SUPFAM" id="SSF52402">
    <property type="entry name" value="Adenine nucleotide alpha hydrolases-like"/>
    <property type="match status" value="1"/>
</dbReference>
<evidence type="ECO:0000259" key="1">
    <source>
        <dbReference type="PROSITE" id="PS51352"/>
    </source>
</evidence>
<feature type="domain" description="Thioredoxin" evidence="1">
    <location>
        <begin position="270"/>
        <end position="400"/>
    </location>
</feature>
<dbReference type="AlphaFoldDB" id="A0AAD7XML6"/>
<dbReference type="InterPro" id="IPR014729">
    <property type="entry name" value="Rossmann-like_a/b/a_fold"/>
</dbReference>
<dbReference type="SUPFAM" id="SSF52833">
    <property type="entry name" value="Thioredoxin-like"/>
    <property type="match status" value="1"/>
</dbReference>
<keyword evidence="3" id="KW-1185">Reference proteome</keyword>
<proteinExistence type="predicted"/>
<dbReference type="Pfam" id="PF00085">
    <property type="entry name" value="Thioredoxin"/>
    <property type="match status" value="1"/>
</dbReference>
<dbReference type="InterPro" id="IPR036249">
    <property type="entry name" value="Thioredoxin-like_sf"/>
</dbReference>
<dbReference type="PANTHER" id="PTHR46509">
    <property type="entry name" value="PHOSPHOADENOSINE PHOSPHOSULFATE REDUCTASE"/>
    <property type="match status" value="1"/>
</dbReference>
<name>A0AAD7XML6_9STRA</name>
<sequence>MISKAKEDRLAHLEAQALDSLRTAVTEFSHPVFPNAMIVGDCVITHLLHKLDYLATEKVKVMVVDTFHLFDSTIPFLKELEKKYAFEASVFRAEGCETREDFEKIFGIGVWKVDVAEYDRAAKVEPFQRGLEALETDVMINGRRRDHGADRAYIEIAEVAPIGGELAKLNPLAYWTFEDCFDYAAAHGVPLHPTVAEGYPSQGDAKDTVPVPDPEGLSGVKGEPGSVRFVDGEWFGDKRAWLDYGKERAGRFVGLYDKDGSQKTECGIHVDGAERSWDRDLWGGVGNPDGASVVVPLASREDALALKNSGGPAMIVVYAPWCPFCQAMEAEFEKLAVYLEAKGVTVAKYRGDVDRPFVKEEFNVKAFPTINVVNQDGLVKYDSEVRTLDAMLAFFEAHATTP</sequence>
<dbReference type="Pfam" id="PF01507">
    <property type="entry name" value="PAPS_reduct"/>
    <property type="match status" value="1"/>
</dbReference>
<evidence type="ECO:0000313" key="2">
    <source>
        <dbReference type="EMBL" id="KAJ8604504.1"/>
    </source>
</evidence>
<dbReference type="GO" id="GO:0005737">
    <property type="term" value="C:cytoplasm"/>
    <property type="evidence" value="ECO:0007669"/>
    <property type="project" value="TreeGrafter"/>
</dbReference>
<dbReference type="GO" id="GO:0004604">
    <property type="term" value="F:phosphoadenylyl-sulfate reductase (thioredoxin) activity"/>
    <property type="evidence" value="ECO:0007669"/>
    <property type="project" value="TreeGrafter"/>
</dbReference>
<dbReference type="PANTHER" id="PTHR46509:SF2">
    <property type="entry name" value="PHOSPHOADENOSINE PHOSPHOSULFATE REDUCTASE"/>
    <property type="match status" value="1"/>
</dbReference>